<dbReference type="PANTHER" id="PTHR47966:SF51">
    <property type="entry name" value="BETA-SITE APP-CLEAVING ENZYME, ISOFORM A-RELATED"/>
    <property type="match status" value="1"/>
</dbReference>
<evidence type="ECO:0000259" key="6">
    <source>
        <dbReference type="PROSITE" id="PS51767"/>
    </source>
</evidence>
<dbReference type="InterPro" id="IPR001969">
    <property type="entry name" value="Aspartic_peptidase_AS"/>
</dbReference>
<accession>X6M9R4</accession>
<reference evidence="7 8" key="1">
    <citation type="journal article" date="2013" name="Curr. Biol.">
        <title>The Genome of the Foraminiferan Reticulomyxa filosa.</title>
        <authorList>
            <person name="Glockner G."/>
            <person name="Hulsmann N."/>
            <person name="Schleicher M."/>
            <person name="Noegel A.A."/>
            <person name="Eichinger L."/>
            <person name="Gallinger C."/>
            <person name="Pawlowski J."/>
            <person name="Sierra R."/>
            <person name="Euteneuer U."/>
            <person name="Pillet L."/>
            <person name="Moustafa A."/>
            <person name="Platzer M."/>
            <person name="Groth M."/>
            <person name="Szafranski K."/>
            <person name="Schliwa M."/>
        </authorList>
    </citation>
    <scope>NUCLEOTIDE SEQUENCE [LARGE SCALE GENOMIC DNA]</scope>
</reference>
<evidence type="ECO:0000256" key="4">
    <source>
        <dbReference type="RuleBase" id="RU000454"/>
    </source>
</evidence>
<evidence type="ECO:0000256" key="5">
    <source>
        <dbReference type="SAM" id="SignalP"/>
    </source>
</evidence>
<dbReference type="PRINTS" id="PR00792">
    <property type="entry name" value="PEPSIN"/>
</dbReference>
<dbReference type="InterPro" id="IPR033121">
    <property type="entry name" value="PEPTIDASE_A1"/>
</dbReference>
<dbReference type="FunFam" id="2.40.70.10:FF:000008">
    <property type="entry name" value="Cathepsin D"/>
    <property type="match status" value="1"/>
</dbReference>
<evidence type="ECO:0000313" key="7">
    <source>
        <dbReference type="EMBL" id="ETO10361.1"/>
    </source>
</evidence>
<dbReference type="PANTHER" id="PTHR47966">
    <property type="entry name" value="BETA-SITE APP-CLEAVING ENZYME, ISOFORM A-RELATED"/>
    <property type="match status" value="1"/>
</dbReference>
<dbReference type="Proteomes" id="UP000023152">
    <property type="component" value="Unassembled WGS sequence"/>
</dbReference>
<keyword evidence="5" id="KW-0732">Signal</keyword>
<feature type="signal peptide" evidence="5">
    <location>
        <begin position="1"/>
        <end position="17"/>
    </location>
</feature>
<dbReference type="SUPFAM" id="SSF50630">
    <property type="entry name" value="Acid proteases"/>
    <property type="match status" value="1"/>
</dbReference>
<feature type="domain" description="Peptidase A1" evidence="6">
    <location>
        <begin position="93"/>
        <end position="323"/>
    </location>
</feature>
<keyword evidence="8" id="KW-1185">Reference proteome</keyword>
<evidence type="ECO:0000256" key="3">
    <source>
        <dbReference type="ARBA" id="ARBA00022750"/>
    </source>
</evidence>
<dbReference type="GO" id="GO:0004190">
    <property type="term" value="F:aspartic-type endopeptidase activity"/>
    <property type="evidence" value="ECO:0007669"/>
    <property type="project" value="UniProtKB-KW"/>
</dbReference>
<comment type="caution">
    <text evidence="7">The sequence shown here is derived from an EMBL/GenBank/DDBJ whole genome shotgun (WGS) entry which is preliminary data.</text>
</comment>
<dbReference type="AlphaFoldDB" id="X6M9R4"/>
<protein>
    <recommendedName>
        <fullName evidence="6">Peptidase A1 domain-containing protein</fullName>
    </recommendedName>
</protein>
<evidence type="ECO:0000256" key="2">
    <source>
        <dbReference type="ARBA" id="ARBA00022670"/>
    </source>
</evidence>
<dbReference type="InterPro" id="IPR001461">
    <property type="entry name" value="Aspartic_peptidase_A1"/>
</dbReference>
<proteinExistence type="inferred from homology"/>
<dbReference type="InterPro" id="IPR021109">
    <property type="entry name" value="Peptidase_aspartic_dom_sf"/>
</dbReference>
<dbReference type="EMBL" id="ASPP01023506">
    <property type="protein sequence ID" value="ETO10361.1"/>
    <property type="molecule type" value="Genomic_DNA"/>
</dbReference>
<organism evidence="7 8">
    <name type="scientific">Reticulomyxa filosa</name>
    <dbReference type="NCBI Taxonomy" id="46433"/>
    <lineage>
        <taxon>Eukaryota</taxon>
        <taxon>Sar</taxon>
        <taxon>Rhizaria</taxon>
        <taxon>Retaria</taxon>
        <taxon>Foraminifera</taxon>
        <taxon>Monothalamids</taxon>
        <taxon>Reticulomyxidae</taxon>
        <taxon>Reticulomyxa</taxon>
    </lineage>
</organism>
<dbReference type="PROSITE" id="PS51767">
    <property type="entry name" value="PEPTIDASE_A1"/>
    <property type="match status" value="1"/>
</dbReference>
<gene>
    <name evidence="7" type="ORF">RFI_27015</name>
</gene>
<dbReference type="Gene3D" id="2.40.70.10">
    <property type="entry name" value="Acid Proteases"/>
    <property type="match status" value="1"/>
</dbReference>
<keyword evidence="2 4" id="KW-0645">Protease</keyword>
<dbReference type="OrthoDB" id="771136at2759"/>
<comment type="similarity">
    <text evidence="1 4">Belongs to the peptidase A1 family.</text>
</comment>
<name>X6M9R4_RETFI</name>
<keyword evidence="4" id="KW-0378">Hydrolase</keyword>
<evidence type="ECO:0000313" key="8">
    <source>
        <dbReference type="Proteomes" id="UP000023152"/>
    </source>
</evidence>
<dbReference type="GO" id="GO:0006508">
    <property type="term" value="P:proteolysis"/>
    <property type="evidence" value="ECO:0007669"/>
    <property type="project" value="UniProtKB-KW"/>
</dbReference>
<evidence type="ECO:0000256" key="1">
    <source>
        <dbReference type="ARBA" id="ARBA00007447"/>
    </source>
</evidence>
<dbReference type="Pfam" id="PF00026">
    <property type="entry name" value="Asp"/>
    <property type="match status" value="1"/>
</dbReference>
<sequence>MLYHLLTLFLFCLEVHGNARFKLKKQAKTSFRQGLRYCLGLQFLVPLSLVQGCANRSNSKKKKKSRYKFAPSLWGNLGDSGEVSLYNFEEMEYYGQIQLGTPGQNFLVLFDTGSSNLWVPSSTCSNCGAHNTFDSKQSSTYVANGTTFHIEYGTGSLKGYLSSDILTVGDLQARVTFGEATDEPGVTFKEAKVVFFFVGFSLFKMTTFFKKMFALTKMALFYGVHFCKIKYEDNVDPPFYVFQQNNLLTQDLFTFYLQSDEAADGELLIGDIDQSHYTGDLWATPIIHESCNSFHLFICLLFVLDVSRKKRFICVHGFFFCQT</sequence>
<feature type="chain" id="PRO_5004975213" description="Peptidase A1 domain-containing protein" evidence="5">
    <location>
        <begin position="18"/>
        <end position="323"/>
    </location>
</feature>
<dbReference type="PROSITE" id="PS00141">
    <property type="entry name" value="ASP_PROTEASE"/>
    <property type="match status" value="1"/>
</dbReference>
<keyword evidence="3 4" id="KW-0064">Aspartyl protease</keyword>